<gene>
    <name evidence="1" type="ORF">GCM10011372_02930</name>
</gene>
<reference evidence="1" key="2">
    <citation type="submission" date="2020-09" db="EMBL/GenBank/DDBJ databases">
        <authorList>
            <person name="Sun Q."/>
            <person name="Zhou Y."/>
        </authorList>
    </citation>
    <scope>NUCLEOTIDE SEQUENCE</scope>
    <source>
        <strain evidence="1">CGMCC 1.8984</strain>
    </source>
</reference>
<dbReference type="EMBL" id="BMMD01000001">
    <property type="protein sequence ID" value="GGJ68571.1"/>
    <property type="molecule type" value="Genomic_DNA"/>
</dbReference>
<comment type="caution">
    <text evidence="1">The sequence shown here is derived from an EMBL/GenBank/DDBJ whole genome shotgun (WGS) entry which is preliminary data.</text>
</comment>
<dbReference type="Proteomes" id="UP000636956">
    <property type="component" value="Unassembled WGS sequence"/>
</dbReference>
<protein>
    <submittedName>
        <fullName evidence="1">Uncharacterized protein</fullName>
    </submittedName>
</protein>
<proteinExistence type="predicted"/>
<reference evidence="1" key="1">
    <citation type="journal article" date="2014" name="Int. J. Syst. Evol. Microbiol.">
        <title>Complete genome sequence of Corynebacterium casei LMG S-19264T (=DSM 44701T), isolated from a smear-ripened cheese.</title>
        <authorList>
            <consortium name="US DOE Joint Genome Institute (JGI-PGF)"/>
            <person name="Walter F."/>
            <person name="Albersmeier A."/>
            <person name="Kalinowski J."/>
            <person name="Ruckert C."/>
        </authorList>
    </citation>
    <scope>NUCLEOTIDE SEQUENCE</scope>
    <source>
        <strain evidence="1">CGMCC 1.8984</strain>
    </source>
</reference>
<organism evidence="1 2">
    <name type="scientific">Agromyces bauzanensis</name>
    <dbReference type="NCBI Taxonomy" id="1308924"/>
    <lineage>
        <taxon>Bacteria</taxon>
        <taxon>Bacillati</taxon>
        <taxon>Actinomycetota</taxon>
        <taxon>Actinomycetes</taxon>
        <taxon>Micrococcales</taxon>
        <taxon>Microbacteriaceae</taxon>
        <taxon>Agromyces</taxon>
    </lineage>
</organism>
<evidence type="ECO:0000313" key="1">
    <source>
        <dbReference type="EMBL" id="GGJ68571.1"/>
    </source>
</evidence>
<evidence type="ECO:0000313" key="2">
    <source>
        <dbReference type="Proteomes" id="UP000636956"/>
    </source>
</evidence>
<accession>A0A917PAD2</accession>
<keyword evidence="2" id="KW-1185">Reference proteome</keyword>
<dbReference type="AlphaFoldDB" id="A0A917PAD2"/>
<name>A0A917PAD2_9MICO</name>
<sequence length="126" mass="13722">MASRAVGITAPRARMSGCALAVSIEMTSSSDAEQSVDLVADCFRVAPVDVSHLRLRASVFPRLEPELESKRPLLGVDHEADPAGVHADRVRHDPHRQTESDFAVARHASQVQRWAVLTLDLDEGDS</sequence>